<dbReference type="InterPro" id="IPR036397">
    <property type="entry name" value="RNaseH_sf"/>
</dbReference>
<dbReference type="PANTHER" id="PTHR42648">
    <property type="entry name" value="TRANSPOSASE, PUTATIVE-RELATED"/>
    <property type="match status" value="1"/>
</dbReference>
<dbReference type="Pfam" id="PF07727">
    <property type="entry name" value="RVT_2"/>
    <property type="match status" value="1"/>
</dbReference>
<dbReference type="GO" id="GO:0015074">
    <property type="term" value="P:DNA integration"/>
    <property type="evidence" value="ECO:0007669"/>
    <property type="project" value="InterPro"/>
</dbReference>
<accession>A0AAW2M2L0</accession>
<feature type="domain" description="Integrase catalytic" evidence="5">
    <location>
        <begin position="229"/>
        <end position="395"/>
    </location>
</feature>
<dbReference type="InterPro" id="IPR013103">
    <property type="entry name" value="RVT_2"/>
</dbReference>
<dbReference type="InterPro" id="IPR057670">
    <property type="entry name" value="SH3_retrovirus"/>
</dbReference>
<organism evidence="6">
    <name type="scientific">Sesamum calycinum</name>
    <dbReference type="NCBI Taxonomy" id="2727403"/>
    <lineage>
        <taxon>Eukaryota</taxon>
        <taxon>Viridiplantae</taxon>
        <taxon>Streptophyta</taxon>
        <taxon>Embryophyta</taxon>
        <taxon>Tracheophyta</taxon>
        <taxon>Spermatophyta</taxon>
        <taxon>Magnoliopsida</taxon>
        <taxon>eudicotyledons</taxon>
        <taxon>Gunneridae</taxon>
        <taxon>Pentapetalae</taxon>
        <taxon>asterids</taxon>
        <taxon>lamiids</taxon>
        <taxon>Lamiales</taxon>
        <taxon>Pedaliaceae</taxon>
        <taxon>Sesamum</taxon>
    </lineage>
</organism>
<evidence type="ECO:0000259" key="5">
    <source>
        <dbReference type="PROSITE" id="PS50994"/>
    </source>
</evidence>
<keyword evidence="3" id="KW-0064">Aspartyl protease</keyword>
<dbReference type="Pfam" id="PF25597">
    <property type="entry name" value="SH3_retrovirus"/>
    <property type="match status" value="1"/>
</dbReference>
<evidence type="ECO:0000256" key="1">
    <source>
        <dbReference type="ARBA" id="ARBA00022670"/>
    </source>
</evidence>
<dbReference type="PANTHER" id="PTHR42648:SF27">
    <property type="entry name" value="RNA-DIRECTED DNA POLYMERASE"/>
    <property type="match status" value="1"/>
</dbReference>
<dbReference type="SUPFAM" id="SSF56672">
    <property type="entry name" value="DNA/RNA polymerases"/>
    <property type="match status" value="1"/>
</dbReference>
<dbReference type="InterPro" id="IPR054722">
    <property type="entry name" value="PolX-like_BBD"/>
</dbReference>
<keyword evidence="4" id="KW-0378">Hydrolase</keyword>
<evidence type="ECO:0000256" key="2">
    <source>
        <dbReference type="ARBA" id="ARBA00022723"/>
    </source>
</evidence>
<dbReference type="GO" id="GO:0004190">
    <property type="term" value="F:aspartic-type endopeptidase activity"/>
    <property type="evidence" value="ECO:0007669"/>
    <property type="project" value="UniProtKB-KW"/>
</dbReference>
<name>A0AAW2M2L0_9LAMI</name>
<proteinExistence type="predicted"/>
<dbReference type="Gene3D" id="3.30.420.10">
    <property type="entry name" value="Ribonuclease H-like superfamily/Ribonuclease H"/>
    <property type="match status" value="1"/>
</dbReference>
<dbReference type="InterPro" id="IPR012337">
    <property type="entry name" value="RNaseH-like_sf"/>
</dbReference>
<dbReference type="SUPFAM" id="SSF53098">
    <property type="entry name" value="Ribonuclease H-like"/>
    <property type="match status" value="1"/>
</dbReference>
<dbReference type="GO" id="GO:0003676">
    <property type="term" value="F:nucleic acid binding"/>
    <property type="evidence" value="ECO:0007669"/>
    <property type="project" value="InterPro"/>
</dbReference>
<dbReference type="GO" id="GO:0006508">
    <property type="term" value="P:proteolysis"/>
    <property type="evidence" value="ECO:0007669"/>
    <property type="project" value="UniProtKB-KW"/>
</dbReference>
<comment type="caution">
    <text evidence="6">The sequence shown here is derived from an EMBL/GenBank/DDBJ whole genome shotgun (WGS) entry which is preliminary data.</text>
</comment>
<dbReference type="PROSITE" id="PS50994">
    <property type="entry name" value="INTEGRASE"/>
    <property type="match status" value="1"/>
</dbReference>
<dbReference type="GO" id="GO:0046872">
    <property type="term" value="F:metal ion binding"/>
    <property type="evidence" value="ECO:0007669"/>
    <property type="project" value="UniProtKB-KW"/>
</dbReference>
<evidence type="ECO:0000313" key="6">
    <source>
        <dbReference type="EMBL" id="KAL0324711.1"/>
    </source>
</evidence>
<reference evidence="6" key="2">
    <citation type="journal article" date="2024" name="Plant">
        <title>Genomic evolution and insights into agronomic trait innovations of Sesamum species.</title>
        <authorList>
            <person name="Miao H."/>
            <person name="Wang L."/>
            <person name="Qu L."/>
            <person name="Liu H."/>
            <person name="Sun Y."/>
            <person name="Le M."/>
            <person name="Wang Q."/>
            <person name="Wei S."/>
            <person name="Zheng Y."/>
            <person name="Lin W."/>
            <person name="Duan Y."/>
            <person name="Cao H."/>
            <person name="Xiong S."/>
            <person name="Wang X."/>
            <person name="Wei L."/>
            <person name="Li C."/>
            <person name="Ma Q."/>
            <person name="Ju M."/>
            <person name="Zhao R."/>
            <person name="Li G."/>
            <person name="Mu C."/>
            <person name="Tian Q."/>
            <person name="Mei H."/>
            <person name="Zhang T."/>
            <person name="Gao T."/>
            <person name="Zhang H."/>
        </authorList>
    </citation>
    <scope>NUCLEOTIDE SEQUENCE</scope>
    <source>
        <strain evidence="6">KEN8</strain>
    </source>
</reference>
<protein>
    <submittedName>
        <fullName evidence="6">Retrovirus-related Pol polyprotein from transposon RE2</fullName>
    </submittedName>
</protein>
<dbReference type="InterPro" id="IPR001584">
    <property type="entry name" value="Integrase_cat-core"/>
</dbReference>
<gene>
    <name evidence="6" type="ORF">Scaly_2438200</name>
</gene>
<sequence length="759" mass="87513">MRQRPKSLGRWYWSGRLQPLKQKARGQTMEDEEGKAKAAASALSAPVASVGMGKGKGKVDSKLIKANDEISRKLNRDEVVLKLGDGKAVAAEAVETIHFTVSDQVRIKLKDCYYVPSMIKNIICISLLDNVGFEFMINKNYFYLMNNGSSHLLGKLHNGLYILQQHNLVMTAQNKHKMDNQENRQIWHPRLGHTARDRIKVGRLKKSTLFPPVLSERKNDQEALCRTKYACQRSVGFDLSDICGPLNTQDRGGFSYFITFIDDHSRYGYVYLMRYKSEVFGRFKEFKPEVENQTNRKIIALRLDRGGEYLSGEFLDYLKENGILSQCTPLGTPQLNGVSKRMNQILLDIVLSMMSFTKLSLSFWGYALVTTTKLSNMAPSKTVAQTPYHIWHDKPASYKYLRVWDSPAYVKRLVGDKLDSRSSLCRLVGYPKETSGYYFYDPSEQKIHPRVFRPLGVNGSTKVSLELTRRLLPSRLGLWRKGILNDFGVDFEETYSPVAMAKSILIMLATVVWYNNEIWQMDIKTAFLNGFVEEEIYVNQSEGFTCVREEQKVCHLQRSIYGLKQASRSWNIRFDEVIRGYNFIKNDFDPCIYNKVSGRSVAFLVLYVDDIMLIRNDVKMLGIKNIQDRSKRMLGMTQTSYVEKVLKRFKMENSKRGFLPMRHGVKLSKKQSPKTDEEFREMFDIPYTSVVGNIQYVVQFTRPDVTFTLSVTSTYQACAGLAHWTAVKTILKYLRRIKNMFLVYDARQLILEDYNDVNF</sequence>
<evidence type="ECO:0000256" key="3">
    <source>
        <dbReference type="ARBA" id="ARBA00022750"/>
    </source>
</evidence>
<evidence type="ECO:0000256" key="4">
    <source>
        <dbReference type="ARBA" id="ARBA00022801"/>
    </source>
</evidence>
<dbReference type="AlphaFoldDB" id="A0AAW2M2L0"/>
<dbReference type="EMBL" id="JACGWM010000015">
    <property type="protein sequence ID" value="KAL0324711.1"/>
    <property type="molecule type" value="Genomic_DNA"/>
</dbReference>
<dbReference type="InterPro" id="IPR043502">
    <property type="entry name" value="DNA/RNA_pol_sf"/>
</dbReference>
<dbReference type="Pfam" id="PF22936">
    <property type="entry name" value="Pol_BBD"/>
    <property type="match status" value="1"/>
</dbReference>
<keyword evidence="2" id="KW-0479">Metal-binding</keyword>
<reference evidence="6" key="1">
    <citation type="submission" date="2020-06" db="EMBL/GenBank/DDBJ databases">
        <authorList>
            <person name="Li T."/>
            <person name="Hu X."/>
            <person name="Zhang T."/>
            <person name="Song X."/>
            <person name="Zhang H."/>
            <person name="Dai N."/>
            <person name="Sheng W."/>
            <person name="Hou X."/>
            <person name="Wei L."/>
        </authorList>
    </citation>
    <scope>NUCLEOTIDE SEQUENCE</scope>
    <source>
        <strain evidence="6">KEN8</strain>
        <tissue evidence="6">Leaf</tissue>
    </source>
</reference>
<dbReference type="InterPro" id="IPR039537">
    <property type="entry name" value="Retrotran_Ty1/copia-like"/>
</dbReference>
<keyword evidence="1" id="KW-0645">Protease</keyword>